<name>A0A0A9DZ72_ARUDO</name>
<evidence type="ECO:0000313" key="1">
    <source>
        <dbReference type="EMBL" id="JAD89042.1"/>
    </source>
</evidence>
<sequence length="37" mass="4414">MYPKLLQAWNISAEWNSPKQNELVRRSINICIISLKR</sequence>
<reference evidence="1" key="1">
    <citation type="submission" date="2014-09" db="EMBL/GenBank/DDBJ databases">
        <authorList>
            <person name="Magalhaes I.L.F."/>
            <person name="Oliveira U."/>
            <person name="Santos F.R."/>
            <person name="Vidigal T.H.D.A."/>
            <person name="Brescovit A.D."/>
            <person name="Santos A.J."/>
        </authorList>
    </citation>
    <scope>NUCLEOTIDE SEQUENCE</scope>
    <source>
        <tissue evidence="1">Shoot tissue taken approximately 20 cm above the soil surface</tissue>
    </source>
</reference>
<protein>
    <submittedName>
        <fullName evidence="1">Uncharacterized protein</fullName>
    </submittedName>
</protein>
<reference evidence="1" key="2">
    <citation type="journal article" date="2015" name="Data Brief">
        <title>Shoot transcriptome of the giant reed, Arundo donax.</title>
        <authorList>
            <person name="Barrero R.A."/>
            <person name="Guerrero F.D."/>
            <person name="Moolhuijzen P."/>
            <person name="Goolsby J.A."/>
            <person name="Tidwell J."/>
            <person name="Bellgard S.E."/>
            <person name="Bellgard M.I."/>
        </authorList>
    </citation>
    <scope>NUCLEOTIDE SEQUENCE</scope>
    <source>
        <tissue evidence="1">Shoot tissue taken approximately 20 cm above the soil surface</tissue>
    </source>
</reference>
<dbReference type="EMBL" id="GBRH01208853">
    <property type="protein sequence ID" value="JAD89042.1"/>
    <property type="molecule type" value="Transcribed_RNA"/>
</dbReference>
<accession>A0A0A9DZ72</accession>
<organism evidence="1">
    <name type="scientific">Arundo donax</name>
    <name type="common">Giant reed</name>
    <name type="synonym">Donax arundinaceus</name>
    <dbReference type="NCBI Taxonomy" id="35708"/>
    <lineage>
        <taxon>Eukaryota</taxon>
        <taxon>Viridiplantae</taxon>
        <taxon>Streptophyta</taxon>
        <taxon>Embryophyta</taxon>
        <taxon>Tracheophyta</taxon>
        <taxon>Spermatophyta</taxon>
        <taxon>Magnoliopsida</taxon>
        <taxon>Liliopsida</taxon>
        <taxon>Poales</taxon>
        <taxon>Poaceae</taxon>
        <taxon>PACMAD clade</taxon>
        <taxon>Arundinoideae</taxon>
        <taxon>Arundineae</taxon>
        <taxon>Arundo</taxon>
    </lineage>
</organism>
<dbReference type="AlphaFoldDB" id="A0A0A9DZ72"/>
<proteinExistence type="predicted"/>